<accession>A0ACB9IMX5</accession>
<comment type="caution">
    <text evidence="1">The sequence shown here is derived from an EMBL/GenBank/DDBJ whole genome shotgun (WGS) entry which is preliminary data.</text>
</comment>
<evidence type="ECO:0000313" key="2">
    <source>
        <dbReference type="Proteomes" id="UP001056120"/>
    </source>
</evidence>
<proteinExistence type="predicted"/>
<organism evidence="1 2">
    <name type="scientific">Smallanthus sonchifolius</name>
    <dbReference type="NCBI Taxonomy" id="185202"/>
    <lineage>
        <taxon>Eukaryota</taxon>
        <taxon>Viridiplantae</taxon>
        <taxon>Streptophyta</taxon>
        <taxon>Embryophyta</taxon>
        <taxon>Tracheophyta</taxon>
        <taxon>Spermatophyta</taxon>
        <taxon>Magnoliopsida</taxon>
        <taxon>eudicotyledons</taxon>
        <taxon>Gunneridae</taxon>
        <taxon>Pentapetalae</taxon>
        <taxon>asterids</taxon>
        <taxon>campanulids</taxon>
        <taxon>Asterales</taxon>
        <taxon>Asteraceae</taxon>
        <taxon>Asteroideae</taxon>
        <taxon>Heliantheae alliance</taxon>
        <taxon>Millerieae</taxon>
        <taxon>Smallanthus</taxon>
    </lineage>
</organism>
<dbReference type="Proteomes" id="UP001056120">
    <property type="component" value="Linkage Group LG08"/>
</dbReference>
<protein>
    <submittedName>
        <fullName evidence="1">Uncharacterized protein</fullName>
    </submittedName>
</protein>
<reference evidence="1 2" key="2">
    <citation type="journal article" date="2022" name="Mol. Ecol. Resour.">
        <title>The genomes of chicory, endive, great burdock and yacon provide insights into Asteraceae paleo-polyploidization history and plant inulin production.</title>
        <authorList>
            <person name="Fan W."/>
            <person name="Wang S."/>
            <person name="Wang H."/>
            <person name="Wang A."/>
            <person name="Jiang F."/>
            <person name="Liu H."/>
            <person name="Zhao H."/>
            <person name="Xu D."/>
            <person name="Zhang Y."/>
        </authorList>
    </citation>
    <scope>NUCLEOTIDE SEQUENCE [LARGE SCALE GENOMIC DNA]</scope>
    <source>
        <strain evidence="2">cv. Yunnan</strain>
        <tissue evidence="1">Leaves</tissue>
    </source>
</reference>
<gene>
    <name evidence="1" type="ORF">L1987_24803</name>
</gene>
<sequence length="66" mass="7278">MHSIHYQEAEYPVSFLVEGGDNQEPTPYASPLLGRFPNPLQRSSISLSPDPSSIWGLLEVGFMSSL</sequence>
<keyword evidence="2" id="KW-1185">Reference proteome</keyword>
<name>A0ACB9IMX5_9ASTR</name>
<dbReference type="EMBL" id="CM042025">
    <property type="protein sequence ID" value="KAI3808841.1"/>
    <property type="molecule type" value="Genomic_DNA"/>
</dbReference>
<reference evidence="2" key="1">
    <citation type="journal article" date="2022" name="Mol. Ecol. Resour.">
        <title>The genomes of chicory, endive, great burdock and yacon provide insights into Asteraceae palaeo-polyploidization history and plant inulin production.</title>
        <authorList>
            <person name="Fan W."/>
            <person name="Wang S."/>
            <person name="Wang H."/>
            <person name="Wang A."/>
            <person name="Jiang F."/>
            <person name="Liu H."/>
            <person name="Zhao H."/>
            <person name="Xu D."/>
            <person name="Zhang Y."/>
        </authorList>
    </citation>
    <scope>NUCLEOTIDE SEQUENCE [LARGE SCALE GENOMIC DNA]</scope>
    <source>
        <strain evidence="2">cv. Yunnan</strain>
    </source>
</reference>
<evidence type="ECO:0000313" key="1">
    <source>
        <dbReference type="EMBL" id="KAI3808841.1"/>
    </source>
</evidence>